<evidence type="ECO:0000259" key="2">
    <source>
        <dbReference type="SMART" id="SM00858"/>
    </source>
</evidence>
<dbReference type="Proteomes" id="UP000294506">
    <property type="component" value="Unassembled WGS sequence"/>
</dbReference>
<feature type="domain" description="SAF" evidence="2">
    <location>
        <begin position="12"/>
        <end position="74"/>
    </location>
</feature>
<evidence type="ECO:0000313" key="3">
    <source>
        <dbReference type="EMBL" id="TDS86504.1"/>
    </source>
</evidence>
<reference evidence="3 4" key="1">
    <citation type="submission" date="2019-03" db="EMBL/GenBank/DDBJ databases">
        <title>Genomic Encyclopedia of Type Strains, Phase III (KMG-III): the genomes of soil and plant-associated and newly described type strains.</title>
        <authorList>
            <person name="Whitman W."/>
        </authorList>
    </citation>
    <scope>NUCLEOTIDE SEQUENCE [LARGE SCALE GENOMIC DNA]</scope>
    <source>
        <strain evidence="3 4">DSM 27373</strain>
    </source>
</reference>
<dbReference type="AlphaFoldDB" id="A0A4V3ECT3"/>
<dbReference type="CDD" id="cd11614">
    <property type="entry name" value="SAF_CpaB_FlgA_like"/>
    <property type="match status" value="1"/>
</dbReference>
<accession>A0A4V3ECT3</accession>
<gene>
    <name evidence="3" type="ORF">EV640_103194</name>
</gene>
<proteinExistence type="predicted"/>
<evidence type="ECO:0000256" key="1">
    <source>
        <dbReference type="SAM" id="MobiDB-lite"/>
    </source>
</evidence>
<dbReference type="InterPro" id="IPR013974">
    <property type="entry name" value="SAF"/>
</dbReference>
<dbReference type="Gene3D" id="3.90.1210.10">
    <property type="entry name" value="Antifreeze-like/N-acetylneuraminic acid synthase C-terminal domain"/>
    <property type="match status" value="1"/>
</dbReference>
<comment type="caution">
    <text evidence="3">The sequence shown here is derived from an EMBL/GenBank/DDBJ whole genome shotgun (WGS) entry which is preliminary data.</text>
</comment>
<evidence type="ECO:0000313" key="4">
    <source>
        <dbReference type="Proteomes" id="UP000294506"/>
    </source>
</evidence>
<sequence length="203" mass="20433">MLTGAEGQVETTAALRVSADIGAGERLSAAVVEEVQVDVAAVPHDYSVRAEQVVGRQAAVPMPAGALIHPDQLVGPGLLAGQQRGTVAVPVRPADPAMVALVRPGQRVDVLASSDTPERGSASQLVATAVPVLWTPQDDSENWLPSGAEAGGVVILAVDPAAAESIAQATQEGSLHLSLRGGGPPATAREGVSPPEESAGSAR</sequence>
<dbReference type="Pfam" id="PF16976">
    <property type="entry name" value="RcpC"/>
    <property type="match status" value="1"/>
</dbReference>
<dbReference type="InterPro" id="IPR017592">
    <property type="entry name" value="Pilus_assmbl_Flp-typ_CpaB"/>
</dbReference>
<organism evidence="3 4">
    <name type="scientific">Nesterenkonia aurantiaca</name>
    <dbReference type="NCBI Taxonomy" id="1436010"/>
    <lineage>
        <taxon>Bacteria</taxon>
        <taxon>Bacillati</taxon>
        <taxon>Actinomycetota</taxon>
        <taxon>Actinomycetes</taxon>
        <taxon>Micrococcales</taxon>
        <taxon>Micrococcaceae</taxon>
        <taxon>Nesterenkonia</taxon>
    </lineage>
</organism>
<name>A0A4V3ECT3_9MICC</name>
<protein>
    <submittedName>
        <fullName evidence="3">Flp pilus assembly protein CpaB</fullName>
    </submittedName>
</protein>
<dbReference type="Pfam" id="PF08666">
    <property type="entry name" value="SAF"/>
    <property type="match status" value="1"/>
</dbReference>
<keyword evidence="4" id="KW-1185">Reference proteome</keyword>
<feature type="region of interest" description="Disordered" evidence="1">
    <location>
        <begin position="167"/>
        <end position="203"/>
    </location>
</feature>
<dbReference type="EMBL" id="SOAN01000003">
    <property type="protein sequence ID" value="TDS86504.1"/>
    <property type="molecule type" value="Genomic_DNA"/>
</dbReference>
<dbReference type="NCBIfam" id="TIGR03177">
    <property type="entry name" value="pilus_cpaB"/>
    <property type="match status" value="1"/>
</dbReference>
<dbReference type="InterPro" id="IPR031571">
    <property type="entry name" value="RcpC_dom"/>
</dbReference>
<dbReference type="SMART" id="SM00858">
    <property type="entry name" value="SAF"/>
    <property type="match status" value="1"/>
</dbReference>